<gene>
    <name evidence="1" type="ORF">WN55_01957</name>
</gene>
<name>A0A154PH67_DUFNO</name>
<reference evidence="1 2" key="1">
    <citation type="submission" date="2015-07" db="EMBL/GenBank/DDBJ databases">
        <title>The genome of Dufourea novaeangliae.</title>
        <authorList>
            <person name="Pan H."/>
            <person name="Kapheim K."/>
        </authorList>
    </citation>
    <scope>NUCLEOTIDE SEQUENCE [LARGE SCALE GENOMIC DNA]</scope>
    <source>
        <strain evidence="1">0120121106</strain>
        <tissue evidence="1">Whole body</tissue>
    </source>
</reference>
<organism evidence="1 2">
    <name type="scientific">Dufourea novaeangliae</name>
    <name type="common">Sweat bee</name>
    <dbReference type="NCBI Taxonomy" id="178035"/>
    <lineage>
        <taxon>Eukaryota</taxon>
        <taxon>Metazoa</taxon>
        <taxon>Ecdysozoa</taxon>
        <taxon>Arthropoda</taxon>
        <taxon>Hexapoda</taxon>
        <taxon>Insecta</taxon>
        <taxon>Pterygota</taxon>
        <taxon>Neoptera</taxon>
        <taxon>Endopterygota</taxon>
        <taxon>Hymenoptera</taxon>
        <taxon>Apocrita</taxon>
        <taxon>Aculeata</taxon>
        <taxon>Apoidea</taxon>
        <taxon>Anthophila</taxon>
        <taxon>Halictidae</taxon>
        <taxon>Rophitinae</taxon>
        <taxon>Dufourea</taxon>
    </lineage>
</organism>
<dbReference type="Proteomes" id="UP000076502">
    <property type="component" value="Unassembled WGS sequence"/>
</dbReference>
<evidence type="ECO:0000313" key="1">
    <source>
        <dbReference type="EMBL" id="KZC10520.1"/>
    </source>
</evidence>
<dbReference type="EMBL" id="KQ434892">
    <property type="protein sequence ID" value="KZC10520.1"/>
    <property type="molecule type" value="Genomic_DNA"/>
</dbReference>
<proteinExistence type="predicted"/>
<keyword evidence="2" id="KW-1185">Reference proteome</keyword>
<protein>
    <submittedName>
        <fullName evidence="1">Uncharacterized protein</fullName>
    </submittedName>
</protein>
<dbReference type="AlphaFoldDB" id="A0A154PH67"/>
<accession>A0A154PH67</accession>
<sequence>MHSVYRDGDGDRLYPKSALYVCSTHSAAKQETRAPLEVTARGGTFNTYRTNEFRQRHFSLHLLLW</sequence>
<evidence type="ECO:0000313" key="2">
    <source>
        <dbReference type="Proteomes" id="UP000076502"/>
    </source>
</evidence>